<comment type="caution">
    <text evidence="1">The sequence shown here is derived from an EMBL/GenBank/DDBJ whole genome shotgun (WGS) entry which is preliminary data.</text>
</comment>
<dbReference type="EMBL" id="CADEPI010000794">
    <property type="protein sequence ID" value="CAB3388488.1"/>
    <property type="molecule type" value="Genomic_DNA"/>
</dbReference>
<reference evidence="1 2" key="1">
    <citation type="submission" date="2020-04" db="EMBL/GenBank/DDBJ databases">
        <authorList>
            <person name="Alioto T."/>
            <person name="Alioto T."/>
            <person name="Gomez Garrido J."/>
        </authorList>
    </citation>
    <scope>NUCLEOTIDE SEQUENCE [LARGE SCALE GENOMIC DNA]</scope>
</reference>
<name>A0A8S1E6Y8_9INSE</name>
<accession>A0A8S1E6Y8</accession>
<keyword evidence="2" id="KW-1185">Reference proteome</keyword>
<gene>
    <name evidence="1" type="ORF">CLODIP_2_CD05734</name>
</gene>
<dbReference type="AlphaFoldDB" id="A0A8S1E6Y8"/>
<proteinExistence type="predicted"/>
<evidence type="ECO:0000313" key="2">
    <source>
        <dbReference type="Proteomes" id="UP000494165"/>
    </source>
</evidence>
<dbReference type="Proteomes" id="UP000494165">
    <property type="component" value="Unassembled WGS sequence"/>
</dbReference>
<protein>
    <submittedName>
        <fullName evidence="1">Uncharacterized protein</fullName>
    </submittedName>
</protein>
<evidence type="ECO:0000313" key="1">
    <source>
        <dbReference type="EMBL" id="CAB3388488.1"/>
    </source>
</evidence>
<organism evidence="1 2">
    <name type="scientific">Cloeon dipterum</name>
    <dbReference type="NCBI Taxonomy" id="197152"/>
    <lineage>
        <taxon>Eukaryota</taxon>
        <taxon>Metazoa</taxon>
        <taxon>Ecdysozoa</taxon>
        <taxon>Arthropoda</taxon>
        <taxon>Hexapoda</taxon>
        <taxon>Insecta</taxon>
        <taxon>Pterygota</taxon>
        <taxon>Palaeoptera</taxon>
        <taxon>Ephemeroptera</taxon>
        <taxon>Pisciforma</taxon>
        <taxon>Baetidae</taxon>
        <taxon>Cloeon</taxon>
    </lineage>
</organism>
<sequence length="165" mass="18367">MADNMARSTDMNYAVFMFKDEKEIVYVPITYLKGQSCAWPLSCKNFLDFKTVVKKYPNPESDNWAYYRGKIIRTNLAKAADASSQDGDVGNKENPAKTAVPMATGNLLDSLPTIGQDEDLNSLNDEEDLDGVKYYQKDQSKDVAGCDIPSKVTMISRGSLSKAWI</sequence>